<comment type="subcellular location">
    <subcellularLocation>
        <location evidence="1">Cell membrane</location>
        <topology evidence="1">Single-pass type I membrane protein</topology>
    </subcellularLocation>
</comment>
<organism evidence="13 14">
    <name type="scientific">Lottia gigantea</name>
    <name type="common">Giant owl limpet</name>
    <dbReference type="NCBI Taxonomy" id="225164"/>
    <lineage>
        <taxon>Eukaryota</taxon>
        <taxon>Metazoa</taxon>
        <taxon>Spiralia</taxon>
        <taxon>Lophotrochozoa</taxon>
        <taxon>Mollusca</taxon>
        <taxon>Gastropoda</taxon>
        <taxon>Patellogastropoda</taxon>
        <taxon>Lottioidea</taxon>
        <taxon>Lottiidae</taxon>
        <taxon>Lottia</taxon>
    </lineage>
</organism>
<dbReference type="InterPro" id="IPR002126">
    <property type="entry name" value="Cadherin-like_dom"/>
</dbReference>
<dbReference type="InterPro" id="IPR013164">
    <property type="entry name" value="Cadherin_N"/>
</dbReference>
<evidence type="ECO:0000313" key="13">
    <source>
        <dbReference type="EMBL" id="ESO93965.1"/>
    </source>
</evidence>
<dbReference type="GO" id="GO:0005886">
    <property type="term" value="C:plasma membrane"/>
    <property type="evidence" value="ECO:0007669"/>
    <property type="project" value="UniProtKB-SubCell"/>
</dbReference>
<keyword evidence="3" id="KW-0812">Transmembrane</keyword>
<proteinExistence type="predicted"/>
<keyword evidence="14" id="KW-1185">Reference proteome</keyword>
<gene>
    <name evidence="13" type="ORF">LOTGIDRAFT_71692</name>
</gene>
<feature type="domain" description="Cadherin" evidence="12">
    <location>
        <begin position="656"/>
        <end position="736"/>
    </location>
</feature>
<dbReference type="CDD" id="cd11304">
    <property type="entry name" value="Cadherin_repeat"/>
    <property type="match status" value="7"/>
</dbReference>
<dbReference type="GO" id="GO:0005509">
    <property type="term" value="F:calcium ion binding"/>
    <property type="evidence" value="ECO:0007669"/>
    <property type="project" value="UniProtKB-UniRule"/>
</dbReference>
<feature type="non-terminal residue" evidence="13">
    <location>
        <position position="1"/>
    </location>
</feature>
<dbReference type="InterPro" id="IPR050174">
    <property type="entry name" value="Protocadherin/Cadherin-CA"/>
</dbReference>
<dbReference type="Pfam" id="PF08266">
    <property type="entry name" value="Cadherin_2"/>
    <property type="match status" value="1"/>
</dbReference>
<reference evidence="13 14" key="1">
    <citation type="journal article" date="2013" name="Nature">
        <title>Insights into bilaterian evolution from three spiralian genomes.</title>
        <authorList>
            <person name="Simakov O."/>
            <person name="Marletaz F."/>
            <person name="Cho S.J."/>
            <person name="Edsinger-Gonzales E."/>
            <person name="Havlak P."/>
            <person name="Hellsten U."/>
            <person name="Kuo D.H."/>
            <person name="Larsson T."/>
            <person name="Lv J."/>
            <person name="Arendt D."/>
            <person name="Savage R."/>
            <person name="Osoegawa K."/>
            <person name="de Jong P."/>
            <person name="Grimwood J."/>
            <person name="Chapman J.A."/>
            <person name="Shapiro H."/>
            <person name="Aerts A."/>
            <person name="Otillar R.P."/>
            <person name="Terry A.Y."/>
            <person name="Boore J.L."/>
            <person name="Grigoriev I.V."/>
            <person name="Lindberg D.R."/>
            <person name="Seaver E.C."/>
            <person name="Weisblat D.A."/>
            <person name="Putnam N.H."/>
            <person name="Rokhsar D.S."/>
        </authorList>
    </citation>
    <scope>NUCLEOTIDE SEQUENCE [LARGE SCALE GENOMIC DNA]</scope>
</reference>
<feature type="domain" description="Cadherin" evidence="12">
    <location>
        <begin position="341"/>
        <end position="444"/>
    </location>
</feature>
<keyword evidence="6 11" id="KW-0106">Calcium</keyword>
<dbReference type="Pfam" id="PF00028">
    <property type="entry name" value="Cadherin"/>
    <property type="match status" value="6"/>
</dbReference>
<keyword evidence="8" id="KW-1133">Transmembrane helix</keyword>
<dbReference type="GO" id="GO:0007156">
    <property type="term" value="P:homophilic cell adhesion via plasma membrane adhesion molecules"/>
    <property type="evidence" value="ECO:0007669"/>
    <property type="project" value="InterPro"/>
</dbReference>
<keyword evidence="7" id="KW-0130">Cell adhesion</keyword>
<dbReference type="Gene3D" id="2.60.40.60">
    <property type="entry name" value="Cadherins"/>
    <property type="match status" value="7"/>
</dbReference>
<evidence type="ECO:0000256" key="7">
    <source>
        <dbReference type="ARBA" id="ARBA00022889"/>
    </source>
</evidence>
<evidence type="ECO:0000256" key="1">
    <source>
        <dbReference type="ARBA" id="ARBA00004251"/>
    </source>
</evidence>
<dbReference type="SUPFAM" id="SSF49313">
    <property type="entry name" value="Cadherin-like"/>
    <property type="match status" value="7"/>
</dbReference>
<dbReference type="AlphaFoldDB" id="V4AFR0"/>
<accession>V4AFR0</accession>
<dbReference type="FunFam" id="2.60.40.60:FF:000020">
    <property type="entry name" value="Dachsous cadherin-related 1b"/>
    <property type="match status" value="1"/>
</dbReference>
<evidence type="ECO:0000256" key="11">
    <source>
        <dbReference type="PROSITE-ProRule" id="PRU00043"/>
    </source>
</evidence>
<dbReference type="HOGENOM" id="CLU_006480_5_1_1"/>
<sequence length="736" mass="80588">DIVFTLKEEMNPGVFIGNVAVSSGVGQDVAVEEFPYLEYNFLNPNNKLIKSLFNINRPTGAMYSTSKVDREEMCNKSVVCQVTFDVTIQSSATTFLRLLSVRVEIEDVNDNPPKFGNKSVILDIPENVVVGTNFRITGATDEDMSPENTVQSYELIQPDKIFGVQLIKKFDGSTDVSLSVLKSLDRESQDVHSILLLAKDNGSPQRTGSLLVNINVVDANDNEPKFIKDVYNVTVSENTTVGMVIETLKALDVDSGENANVSYRFSPLRTSKLEHLLTLNGLNGELSVKSPLQYESGKTYETIVEASDNGNPPQITQTILIVNIVDVGNNPPRLQLNLASAMNSETIILSEGSKVGTFVGHIKVEDRDPGVNGIVMCYCVEEHFSLQKLDGKGYALLISKTLDRETTSKHNVTVTCQDNGSPSLSSSIHFVVVITDENDNGPQFLQPIYVINVTENVDIGTTVGAVLAMDNDLEENSEFYYSLALDAGAMFHINSETGIITTNANIDRETLSKVTFVVRAIDNQNSRLSGTASVSVMILDVNDNSPEFKTESLRIKAIENLQPGTILSKLAATDDDEGKNADLSFSAADHNPTIPFVVYEDGTIRLDSPLNRESQNIYEFDVIVQDKGDVPRTTSGRVLITIVDANDHSPVIEFPRSGNDTVTIEADMKVGTLVAYVIAFDEDDGDNGELEYSILSGNDHRLFEISPKTGEIILVKDISRDVSGFHQLEVNVKDQG</sequence>
<dbReference type="InterPro" id="IPR015919">
    <property type="entry name" value="Cadherin-like_sf"/>
</dbReference>
<dbReference type="FunFam" id="2.60.40.60:FF:000007">
    <property type="entry name" value="Protocadherin alpha 2"/>
    <property type="match status" value="1"/>
</dbReference>
<feature type="domain" description="Cadherin" evidence="12">
    <location>
        <begin position="445"/>
        <end position="548"/>
    </location>
</feature>
<name>V4AFR0_LOTGI</name>
<dbReference type="PANTHER" id="PTHR24028">
    <property type="entry name" value="CADHERIN-87A"/>
    <property type="match status" value="1"/>
</dbReference>
<dbReference type="PROSITE" id="PS50268">
    <property type="entry name" value="CADHERIN_2"/>
    <property type="match status" value="7"/>
</dbReference>
<evidence type="ECO:0000256" key="5">
    <source>
        <dbReference type="ARBA" id="ARBA00022737"/>
    </source>
</evidence>
<evidence type="ECO:0000313" key="14">
    <source>
        <dbReference type="Proteomes" id="UP000030746"/>
    </source>
</evidence>
<protein>
    <recommendedName>
        <fullName evidence="12">Cadherin domain-containing protein</fullName>
    </recommendedName>
</protein>
<evidence type="ECO:0000256" key="3">
    <source>
        <dbReference type="ARBA" id="ARBA00022692"/>
    </source>
</evidence>
<dbReference type="PANTHER" id="PTHR24028:SF146">
    <property type="entry name" value="CADHERIN 96CB, ISOFORM D-RELATED"/>
    <property type="match status" value="1"/>
</dbReference>
<dbReference type="FunFam" id="2.60.40.60:FF:000092">
    <property type="entry name" value="Protocadherin 8"/>
    <property type="match status" value="1"/>
</dbReference>
<dbReference type="RefSeq" id="XP_009055266.1">
    <property type="nucleotide sequence ID" value="XM_009057018.1"/>
</dbReference>
<dbReference type="GeneID" id="20252027"/>
<evidence type="ECO:0000256" key="8">
    <source>
        <dbReference type="ARBA" id="ARBA00022989"/>
    </source>
</evidence>
<keyword evidence="5" id="KW-0677">Repeat</keyword>
<feature type="domain" description="Cadherin" evidence="12">
    <location>
        <begin position="227"/>
        <end position="334"/>
    </location>
</feature>
<keyword evidence="10" id="KW-0325">Glycoprotein</keyword>
<evidence type="ECO:0000256" key="6">
    <source>
        <dbReference type="ARBA" id="ARBA00022837"/>
    </source>
</evidence>
<evidence type="ECO:0000256" key="10">
    <source>
        <dbReference type="ARBA" id="ARBA00023180"/>
    </source>
</evidence>
<dbReference type="InterPro" id="IPR020894">
    <property type="entry name" value="Cadherin_CS"/>
</dbReference>
<dbReference type="CTD" id="20252027"/>
<feature type="domain" description="Cadherin" evidence="12">
    <location>
        <begin position="124"/>
        <end position="226"/>
    </location>
</feature>
<dbReference type="FunFam" id="2.60.40.60:FF:000104">
    <property type="entry name" value="cadherin-23 isoform X1"/>
    <property type="match status" value="1"/>
</dbReference>
<dbReference type="Proteomes" id="UP000030746">
    <property type="component" value="Unassembled WGS sequence"/>
</dbReference>
<evidence type="ECO:0000256" key="2">
    <source>
        <dbReference type="ARBA" id="ARBA00022475"/>
    </source>
</evidence>
<dbReference type="PRINTS" id="PR00205">
    <property type="entry name" value="CADHERIN"/>
</dbReference>
<dbReference type="FunFam" id="2.60.40.60:FF:000002">
    <property type="entry name" value="Protocadherin alpha 2"/>
    <property type="match status" value="1"/>
</dbReference>
<feature type="domain" description="Cadherin" evidence="12">
    <location>
        <begin position="4"/>
        <end position="115"/>
    </location>
</feature>
<keyword evidence="2" id="KW-1003">Cell membrane</keyword>
<dbReference type="OMA" id="CADEPKC"/>
<keyword evidence="9" id="KW-0472">Membrane</keyword>
<evidence type="ECO:0000256" key="4">
    <source>
        <dbReference type="ARBA" id="ARBA00022729"/>
    </source>
</evidence>
<dbReference type="KEGG" id="lgi:LOTGIDRAFT_71692"/>
<keyword evidence="4" id="KW-0732">Signal</keyword>
<dbReference type="SMART" id="SM00112">
    <property type="entry name" value="CA"/>
    <property type="match status" value="7"/>
</dbReference>
<evidence type="ECO:0000259" key="12">
    <source>
        <dbReference type="PROSITE" id="PS50268"/>
    </source>
</evidence>
<evidence type="ECO:0000256" key="9">
    <source>
        <dbReference type="ARBA" id="ARBA00023136"/>
    </source>
</evidence>
<dbReference type="PROSITE" id="PS00232">
    <property type="entry name" value="CADHERIN_1"/>
    <property type="match status" value="4"/>
</dbReference>
<feature type="domain" description="Cadherin" evidence="12">
    <location>
        <begin position="549"/>
        <end position="652"/>
    </location>
</feature>
<dbReference type="OrthoDB" id="6252479at2759"/>
<dbReference type="EMBL" id="KB201890">
    <property type="protein sequence ID" value="ESO93965.1"/>
    <property type="molecule type" value="Genomic_DNA"/>
</dbReference>
<feature type="non-terminal residue" evidence="13">
    <location>
        <position position="736"/>
    </location>
</feature>